<proteinExistence type="predicted"/>
<comment type="caution">
    <text evidence="1">The sequence shown here is derived from an EMBL/GenBank/DDBJ whole genome shotgun (WGS) entry which is preliminary data.</text>
</comment>
<dbReference type="Proteomes" id="UP001597260">
    <property type="component" value="Unassembled WGS sequence"/>
</dbReference>
<sequence length="304" mass="33755">MDRELATVLRTGPFHAALRAAIQARGLALHRLQHRLDQLGFHVSLGTLSYWQSGQRRPERRESLYAIVALEQILGVPPNSLTVLLGPPRPRGPVAGLPQGARRYADVMKEADALHTLLADLDAPDGRLHLVSSYDAITVGPGRDGTGHEHLQVLAAHADTDRHVAIYWGDPGCDVDTIAVTALDNCRVGRVRRDPFAGLVVAELLFDRVVRTGDTQILRYHVTDGSGVPCHEYSRAFRFPTHQVAIRIRFDPSALPVRCWRFARRNDNAADHECEEVNLGPYHSPHLVRTGVAPGVFGLRWDWE</sequence>
<reference evidence="2" key="1">
    <citation type="journal article" date="2019" name="Int. J. Syst. Evol. Microbiol.">
        <title>The Global Catalogue of Microorganisms (GCM) 10K type strain sequencing project: providing services to taxonomists for standard genome sequencing and annotation.</title>
        <authorList>
            <consortium name="The Broad Institute Genomics Platform"/>
            <consortium name="The Broad Institute Genome Sequencing Center for Infectious Disease"/>
            <person name="Wu L."/>
            <person name="Ma J."/>
        </authorList>
    </citation>
    <scope>NUCLEOTIDE SEQUENCE [LARGE SCALE GENOMIC DNA]</scope>
    <source>
        <strain evidence="2">JCM 31037</strain>
    </source>
</reference>
<dbReference type="RefSeq" id="WP_377568816.1">
    <property type="nucleotide sequence ID" value="NZ_JBHTMP010000009.1"/>
</dbReference>
<evidence type="ECO:0000313" key="2">
    <source>
        <dbReference type="Proteomes" id="UP001597260"/>
    </source>
</evidence>
<keyword evidence="2" id="KW-1185">Reference proteome</keyword>
<evidence type="ECO:0000313" key="1">
    <source>
        <dbReference type="EMBL" id="MFD1321065.1"/>
    </source>
</evidence>
<dbReference type="CDD" id="cd00093">
    <property type="entry name" value="HTH_XRE"/>
    <property type="match status" value="1"/>
</dbReference>
<name>A0ABW3YCD2_9ACTN</name>
<gene>
    <name evidence="1" type="ORF">ACFQ4H_08190</name>
</gene>
<accession>A0ABW3YCD2</accession>
<protein>
    <submittedName>
        <fullName evidence="1">Multiprotein-bridging factor 1 family protein</fullName>
    </submittedName>
</protein>
<dbReference type="InterPro" id="IPR001387">
    <property type="entry name" value="Cro/C1-type_HTH"/>
</dbReference>
<organism evidence="1 2">
    <name type="scientific">Micromonospora sonneratiae</name>
    <dbReference type="NCBI Taxonomy" id="1184706"/>
    <lineage>
        <taxon>Bacteria</taxon>
        <taxon>Bacillati</taxon>
        <taxon>Actinomycetota</taxon>
        <taxon>Actinomycetes</taxon>
        <taxon>Micromonosporales</taxon>
        <taxon>Micromonosporaceae</taxon>
        <taxon>Micromonospora</taxon>
    </lineage>
</organism>
<dbReference type="EMBL" id="JBHTMP010000009">
    <property type="protein sequence ID" value="MFD1321065.1"/>
    <property type="molecule type" value="Genomic_DNA"/>
</dbReference>